<organism evidence="9">
    <name type="scientific">Arcella intermedia</name>
    <dbReference type="NCBI Taxonomy" id="1963864"/>
    <lineage>
        <taxon>Eukaryota</taxon>
        <taxon>Amoebozoa</taxon>
        <taxon>Tubulinea</taxon>
        <taxon>Elardia</taxon>
        <taxon>Arcellinida</taxon>
        <taxon>Sphaerothecina</taxon>
        <taxon>Arcellidae</taxon>
        <taxon>Arcella</taxon>
    </lineage>
</organism>
<evidence type="ECO:0000256" key="1">
    <source>
        <dbReference type="ARBA" id="ARBA00006432"/>
    </source>
</evidence>
<dbReference type="GO" id="GO:0005524">
    <property type="term" value="F:ATP binding"/>
    <property type="evidence" value="ECO:0007669"/>
    <property type="project" value="UniProtKB-KW"/>
</dbReference>
<dbReference type="InterPro" id="IPR000873">
    <property type="entry name" value="AMP-dep_synth/lig_dom"/>
</dbReference>
<feature type="domain" description="AMP-dependent synthetase/ligase" evidence="8">
    <location>
        <begin position="41"/>
        <end position="456"/>
    </location>
</feature>
<dbReference type="PANTHER" id="PTHR43272:SF33">
    <property type="entry name" value="AMP-BINDING DOMAIN-CONTAINING PROTEIN-RELATED"/>
    <property type="match status" value="1"/>
</dbReference>
<dbReference type="GO" id="GO:0016020">
    <property type="term" value="C:membrane"/>
    <property type="evidence" value="ECO:0007669"/>
    <property type="project" value="TreeGrafter"/>
</dbReference>
<evidence type="ECO:0000256" key="6">
    <source>
        <dbReference type="ARBA" id="ARBA00026121"/>
    </source>
</evidence>
<dbReference type="CDD" id="cd05927">
    <property type="entry name" value="LC-FACS_euk"/>
    <property type="match status" value="1"/>
</dbReference>
<proteinExistence type="inferred from homology"/>
<evidence type="ECO:0000256" key="2">
    <source>
        <dbReference type="ARBA" id="ARBA00022598"/>
    </source>
</evidence>
<dbReference type="Pfam" id="PF00501">
    <property type="entry name" value="AMP-binding"/>
    <property type="match status" value="1"/>
</dbReference>
<evidence type="ECO:0000259" key="8">
    <source>
        <dbReference type="Pfam" id="PF00501"/>
    </source>
</evidence>
<keyword evidence="7" id="KW-0443">Lipid metabolism</keyword>
<dbReference type="InterPro" id="IPR020845">
    <property type="entry name" value="AMP-binding_CS"/>
</dbReference>
<dbReference type="GO" id="GO:0004467">
    <property type="term" value="F:long-chain fatty acid-CoA ligase activity"/>
    <property type="evidence" value="ECO:0007669"/>
    <property type="project" value="UniProtKB-EC"/>
</dbReference>
<keyword evidence="5 7" id="KW-0067">ATP-binding</keyword>
<accession>A0A6B2KZD5</accession>
<keyword evidence="4 7" id="KW-0276">Fatty acid metabolism</keyword>
<dbReference type="EMBL" id="GIBP01001155">
    <property type="protein sequence ID" value="NDV30124.1"/>
    <property type="molecule type" value="Transcribed_RNA"/>
</dbReference>
<evidence type="ECO:0000256" key="7">
    <source>
        <dbReference type="RuleBase" id="RU369030"/>
    </source>
</evidence>
<keyword evidence="2 7" id="KW-0436">Ligase</keyword>
<evidence type="ECO:0000256" key="3">
    <source>
        <dbReference type="ARBA" id="ARBA00022741"/>
    </source>
</evidence>
<dbReference type="Gene3D" id="3.40.50.12780">
    <property type="entry name" value="N-terminal domain of ligase-like"/>
    <property type="match status" value="1"/>
</dbReference>
<dbReference type="SUPFAM" id="SSF56801">
    <property type="entry name" value="Acetyl-CoA synthetase-like"/>
    <property type="match status" value="1"/>
</dbReference>
<dbReference type="PROSITE" id="PS00455">
    <property type="entry name" value="AMP_BINDING"/>
    <property type="match status" value="1"/>
</dbReference>
<dbReference type="AlphaFoldDB" id="A0A6B2KZD5"/>
<dbReference type="PANTHER" id="PTHR43272">
    <property type="entry name" value="LONG-CHAIN-FATTY-ACID--COA LIGASE"/>
    <property type="match status" value="1"/>
</dbReference>
<dbReference type="EC" id="6.2.1.3" evidence="6 7"/>
<evidence type="ECO:0000313" key="9">
    <source>
        <dbReference type="EMBL" id="NDV30124.1"/>
    </source>
</evidence>
<comment type="similarity">
    <text evidence="1 7">Belongs to the ATP-dependent AMP-binding enzyme family.</text>
</comment>
<comment type="function">
    <text evidence="7">Catalyzes the conversion of long-chain fatty acids to their active form acyl-CoAs for both synthesis of cellular lipids, and degradation via beta-oxidation.</text>
</comment>
<comment type="catalytic activity">
    <reaction evidence="7">
        <text>a long-chain fatty acid + ATP + CoA = a long-chain fatty acyl-CoA + AMP + diphosphate</text>
        <dbReference type="Rhea" id="RHEA:15421"/>
        <dbReference type="ChEBI" id="CHEBI:30616"/>
        <dbReference type="ChEBI" id="CHEBI:33019"/>
        <dbReference type="ChEBI" id="CHEBI:57287"/>
        <dbReference type="ChEBI" id="CHEBI:57560"/>
        <dbReference type="ChEBI" id="CHEBI:83139"/>
        <dbReference type="ChEBI" id="CHEBI:456215"/>
        <dbReference type="EC" id="6.2.1.3"/>
    </reaction>
</comment>
<name>A0A6B2KZD5_9EUKA</name>
<protein>
    <recommendedName>
        <fullName evidence="6 7">Long-chain-fatty-acid--CoA ligase</fullName>
        <ecNumber evidence="6 7">6.2.1.3</ecNumber>
    </recommendedName>
</protein>
<reference evidence="9" key="1">
    <citation type="journal article" date="2020" name="J. Eukaryot. Microbiol.">
        <title>De novo Sequencing, Assembly and Annotation of the Transcriptome for the Free-Living Testate Amoeba Arcella intermedia.</title>
        <authorList>
            <person name="Ribeiro G.M."/>
            <person name="Porfirio-Sousa A.L."/>
            <person name="Maurer-Alcala X.X."/>
            <person name="Katz L.A."/>
            <person name="Lahr D.J.G."/>
        </authorList>
    </citation>
    <scope>NUCLEOTIDE SEQUENCE</scope>
</reference>
<evidence type="ECO:0000256" key="4">
    <source>
        <dbReference type="ARBA" id="ARBA00022832"/>
    </source>
</evidence>
<evidence type="ECO:0000256" key="5">
    <source>
        <dbReference type="ARBA" id="ARBA00022840"/>
    </source>
</evidence>
<dbReference type="InterPro" id="IPR045311">
    <property type="entry name" value="LC-FACS_euk"/>
</dbReference>
<dbReference type="GO" id="GO:0005783">
    <property type="term" value="C:endoplasmic reticulum"/>
    <property type="evidence" value="ECO:0007669"/>
    <property type="project" value="TreeGrafter"/>
</dbReference>
<sequence length="635" mass="70907">MPAERKGESQVIRHYMVKEGEELWDVEKFESKTLHEAFMNALKNYPNNPFLGTRVGDDYQWLNYAEVAKRSQAIGSGLLALGFEPHAAKVGISSINRLEWNLIEYACNGFSLCLVPLYDTLGKEGVLHITTECKLSVVFCNAEKVKTLVGQFREAGTVRVLITYTPLDAEQKKLLEEEKITVYSLEEVEKMGNEKLQAWVAPDVDEIATICYTSGTTGLPKGVELSHRNFVTAAYGLSSVEVKVDHTDVHVSYLPSAHVFERVMAAVVVMVGARMGYYSGDPRKLFDDLVVLKPTIFVTVPRLLGRLYDKVMEAVAANGISKAVFDQAYESKLGSLREGYLTHKVWDPMVFAKIKEKLGGNVRFIITGSAPLAPNLMDFLRICFCCPVLEGYGQTETACGGTRNLLWDTDTGHVGVPSPTIEIKLVDVPEMNYFATDDPPRGEICFRGPTCSKGYFNNPEKTKELIDENGWTHSGDVGCIFPNGNVKIIDRVKNLFKLSIGEYIAPEKIEQIFTQSKWVAQAFVHGESLKASLVAVLVPDHEVLLKWAEETAHESKGNFEALCADPKVNKLIMEDITALGKKFDLKSFEFPKKIFLSHQIFSVENDLLTPTFKLKRPQAKAAYKAQLEELYQGLE</sequence>
<keyword evidence="3 7" id="KW-0547">Nucleotide-binding</keyword>
<dbReference type="InterPro" id="IPR042099">
    <property type="entry name" value="ANL_N_sf"/>
</dbReference>